<dbReference type="RefSeq" id="XP_035323618.1">
    <property type="nucleotide sequence ID" value="XM_035465781.1"/>
</dbReference>
<name>A0A9P5D5V8_9HYPO</name>
<feature type="region of interest" description="Disordered" evidence="5">
    <location>
        <begin position="1"/>
        <end position="59"/>
    </location>
</feature>
<dbReference type="InterPro" id="IPR051756">
    <property type="entry name" value="Centrosomal_MT-associated"/>
</dbReference>
<feature type="coiled-coil region" evidence="4">
    <location>
        <begin position="853"/>
        <end position="917"/>
    </location>
</feature>
<feature type="compositionally biased region" description="Polar residues" evidence="5">
    <location>
        <begin position="183"/>
        <end position="201"/>
    </location>
</feature>
<sequence length="960" mass="108334">MEVDNASRYRSRILREMNANRKDPFNSPPSSTGSHGTVSPTTSSVFTDPEGESTRRLNEDIARLTNQKKLSVNWEIAHRKWPDFYSMPKDRAAANFDDHNNTNTRPMSAGSTKENRAPPTTSVRFDDDSSRDIWKGSQRTRSEMQPRVDDTDLSILSKSPGRGLTPQHVSSKSAYSPSPLAQARTQSYSATERKVSSSSYQAAVDSLRKTNSSSPKESPTPANKHVSSPHMSSARSSLTAVPPSPESIHNSPGQNAPSFIMPDVSHLEDFVTGTLRFAGSVQNGVPVFVKNGRVHDRRDKSSHQSHAEVDGLEVPEDEEKIFVSMDMIRQEILELRDHNDKVQEYAYGLQQQVETLERQVAEARNQTPTTRFTSSRVSEQLLEQNNELETEVASLQIRLEKASRKASNSDHLTEHNHRLEAEVVSLQSRLEQAARKLSLREIENDSLMQEKDRAVRKLQEACEDINKLTHKLSIKKKEYETTHRHQVESTEQMRQDYESLRREISMIQQGHDALEVENASLREENESLRQTVEELQQRAELKLLEMMTAHSQKKHRARSQSRASRASRTSRASRHHYTETIDVEETGESYTGEEERPAHVPSKEQQVPREDEQKPEKTQDVTNNHKINSQSNQDQERLRNDTVQSLWMPQPTETGFTDKTTESRPDFVEIDDLSLSSDEEEQEQCQALNEEPKRQQTRLESVVEETTHQSEKLHKTSHSRSQSQSRSQSKSRSHSRPRSSGKHAAFAEPTMEDTKTTAATAPAAAAATTKDSCPSLSPEARRILDGLCEHNCRNCTVCSRIAHRGVVTSSDVARGKKRVTIPRPIPVSDRNISTEDPTMRPAQAPGYALAVVIKGIEDEAQHLQLELSRLQAQYNASDKALGRRERLRMAAGVRAVLKQLEAKNDQVYNLYDVLEGQKVAEQEMTDEEIEMTVLHVTGMTVREVTSGGTEQLTWEGILDM</sequence>
<dbReference type="Proteomes" id="UP000749293">
    <property type="component" value="Unassembled WGS sequence"/>
</dbReference>
<feature type="compositionally biased region" description="Basic and acidic residues" evidence="5">
    <location>
        <begin position="13"/>
        <end position="24"/>
    </location>
</feature>
<evidence type="ECO:0000259" key="7">
    <source>
        <dbReference type="Pfam" id="PF14197"/>
    </source>
</evidence>
<evidence type="ECO:0000259" key="6">
    <source>
        <dbReference type="Pfam" id="PF06657"/>
    </source>
</evidence>
<feature type="compositionally biased region" description="Polar residues" evidence="5">
    <location>
        <begin position="620"/>
        <end position="633"/>
    </location>
</feature>
<feature type="coiled-coil region" evidence="4">
    <location>
        <begin position="346"/>
        <end position="545"/>
    </location>
</feature>
<accession>A0A9P5D5V8</accession>
<organism evidence="8 9">
    <name type="scientific">Geosmithia morbida</name>
    <dbReference type="NCBI Taxonomy" id="1094350"/>
    <lineage>
        <taxon>Eukaryota</taxon>
        <taxon>Fungi</taxon>
        <taxon>Dikarya</taxon>
        <taxon>Ascomycota</taxon>
        <taxon>Pezizomycotina</taxon>
        <taxon>Sordariomycetes</taxon>
        <taxon>Hypocreomycetidae</taxon>
        <taxon>Hypocreales</taxon>
        <taxon>Bionectriaceae</taxon>
        <taxon>Geosmithia</taxon>
    </lineage>
</organism>
<comment type="subcellular location">
    <subcellularLocation>
        <location evidence="1">Cytoplasm</location>
        <location evidence="1">Cytoskeleton</location>
        <location evidence="1">Microtubule organizing center</location>
    </subcellularLocation>
</comment>
<feature type="compositionally biased region" description="Polar residues" evidence="5">
    <location>
        <begin position="28"/>
        <end position="46"/>
    </location>
</feature>
<dbReference type="GO" id="GO:0008017">
    <property type="term" value="F:microtubule binding"/>
    <property type="evidence" value="ECO:0007669"/>
    <property type="project" value="InterPro"/>
</dbReference>
<feature type="compositionally biased region" description="Basic and acidic residues" evidence="5">
    <location>
        <begin position="124"/>
        <end position="150"/>
    </location>
</feature>
<dbReference type="Pfam" id="PF14197">
    <property type="entry name" value="Cep57_CLD_2"/>
    <property type="match status" value="1"/>
</dbReference>
<feature type="compositionally biased region" description="Low complexity" evidence="5">
    <location>
        <begin position="756"/>
        <end position="770"/>
    </location>
</feature>
<dbReference type="Pfam" id="PF06657">
    <property type="entry name" value="Cep57_MT_bd"/>
    <property type="match status" value="1"/>
</dbReference>
<feature type="compositionally biased region" description="Polar residues" evidence="5">
    <location>
        <begin position="641"/>
        <end position="658"/>
    </location>
</feature>
<evidence type="ECO:0000256" key="5">
    <source>
        <dbReference type="SAM" id="MobiDB-lite"/>
    </source>
</evidence>
<evidence type="ECO:0000256" key="4">
    <source>
        <dbReference type="SAM" id="Coils"/>
    </source>
</evidence>
<dbReference type="EMBL" id="JAANYQ010000003">
    <property type="protein sequence ID" value="KAF4124966.1"/>
    <property type="molecule type" value="Genomic_DNA"/>
</dbReference>
<dbReference type="GO" id="GO:0005815">
    <property type="term" value="C:microtubule organizing center"/>
    <property type="evidence" value="ECO:0007669"/>
    <property type="project" value="UniProtKB-SubCell"/>
</dbReference>
<feature type="region of interest" description="Disordered" evidence="5">
    <location>
        <begin position="548"/>
        <end position="776"/>
    </location>
</feature>
<dbReference type="GeneID" id="55970033"/>
<feature type="compositionally biased region" description="Polar residues" evidence="5">
    <location>
        <begin position="167"/>
        <end position="176"/>
    </location>
</feature>
<feature type="compositionally biased region" description="Polar residues" evidence="5">
    <location>
        <begin position="247"/>
        <end position="257"/>
    </location>
</feature>
<dbReference type="OrthoDB" id="76453at2759"/>
<protein>
    <submittedName>
        <fullName evidence="8">Chromosome segregation ATPase</fullName>
    </submittedName>
</protein>
<evidence type="ECO:0000313" key="9">
    <source>
        <dbReference type="Proteomes" id="UP000749293"/>
    </source>
</evidence>
<feature type="compositionally biased region" description="Low complexity" evidence="5">
    <location>
        <begin position="560"/>
        <end position="570"/>
    </location>
</feature>
<evidence type="ECO:0000256" key="2">
    <source>
        <dbReference type="ARBA" id="ARBA00022490"/>
    </source>
</evidence>
<reference evidence="8" key="1">
    <citation type="submission" date="2020-03" db="EMBL/GenBank/DDBJ databases">
        <title>Site-based positive gene gene selection in Geosmithia morbida across the United States reveals a broad range of putative effectors and factors for local host and environmental adapation.</title>
        <authorList>
            <person name="Onufrak A."/>
            <person name="Murdoch R.W."/>
            <person name="Gazis R."/>
            <person name="Huff M."/>
            <person name="Staton M."/>
            <person name="Klingeman W."/>
            <person name="Hadziabdic D."/>
        </authorList>
    </citation>
    <scope>NUCLEOTIDE SEQUENCE</scope>
    <source>
        <strain evidence="8">1262</strain>
    </source>
</reference>
<feature type="compositionally biased region" description="Basic and acidic residues" evidence="5">
    <location>
        <begin position="593"/>
        <end position="619"/>
    </location>
</feature>
<keyword evidence="9" id="KW-1185">Reference proteome</keyword>
<dbReference type="InterPro" id="IPR025925">
    <property type="entry name" value="PPC89_CLD"/>
</dbReference>
<keyword evidence="4" id="KW-0175">Coiled coil</keyword>
<feature type="compositionally biased region" description="Basic residues" evidence="5">
    <location>
        <begin position="729"/>
        <end position="741"/>
    </location>
</feature>
<dbReference type="PANTHER" id="PTHR19336">
    <property type="entry name" value="UNCHARACTERIZED DUF1167"/>
    <property type="match status" value="1"/>
</dbReference>
<dbReference type="AlphaFoldDB" id="A0A9P5D5V8"/>
<feature type="compositionally biased region" description="Basic and acidic residues" evidence="5">
    <location>
        <begin position="705"/>
        <end position="714"/>
    </location>
</feature>
<feature type="domain" description="Cep57 centrosome microtubule-binding" evidence="6">
    <location>
        <begin position="837"/>
        <end position="913"/>
    </location>
</feature>
<keyword evidence="3" id="KW-0206">Cytoskeleton</keyword>
<keyword evidence="2" id="KW-0963">Cytoplasm</keyword>
<evidence type="ECO:0000313" key="8">
    <source>
        <dbReference type="EMBL" id="KAF4124966.1"/>
    </source>
</evidence>
<feature type="region of interest" description="Disordered" evidence="5">
    <location>
        <begin position="92"/>
        <end position="257"/>
    </location>
</feature>
<dbReference type="PANTHER" id="PTHR19336:SF9">
    <property type="entry name" value="SPINDLE POLE BODY PROTEIN PPC89"/>
    <property type="match status" value="1"/>
</dbReference>
<gene>
    <name evidence="8" type="ORF">GMORB2_3805</name>
</gene>
<dbReference type="InterPro" id="IPR024957">
    <property type="entry name" value="Cep57_MT-bd_dom"/>
</dbReference>
<feature type="compositionally biased region" description="Polar residues" evidence="5">
    <location>
        <begin position="101"/>
        <end position="123"/>
    </location>
</feature>
<evidence type="ECO:0000256" key="3">
    <source>
        <dbReference type="ARBA" id="ARBA00023212"/>
    </source>
</evidence>
<feature type="compositionally biased region" description="Polar residues" evidence="5">
    <location>
        <begin position="209"/>
        <end position="239"/>
    </location>
</feature>
<feature type="compositionally biased region" description="Acidic residues" evidence="5">
    <location>
        <begin position="668"/>
        <end position="683"/>
    </location>
</feature>
<proteinExistence type="predicted"/>
<feature type="domain" description="PPC89 centrosome localisation" evidence="7">
    <location>
        <begin position="419"/>
        <end position="483"/>
    </location>
</feature>
<comment type="caution">
    <text evidence="8">The sequence shown here is derived from an EMBL/GenBank/DDBJ whole genome shotgun (WGS) entry which is preliminary data.</text>
</comment>
<evidence type="ECO:0000256" key="1">
    <source>
        <dbReference type="ARBA" id="ARBA00004267"/>
    </source>
</evidence>
<feature type="compositionally biased region" description="Low complexity" evidence="5">
    <location>
        <begin position="719"/>
        <end position="728"/>
    </location>
</feature>